<organism evidence="1 2">
    <name type="scientific">Ricinus communis</name>
    <name type="common">Castor bean</name>
    <dbReference type="NCBI Taxonomy" id="3988"/>
    <lineage>
        <taxon>Eukaryota</taxon>
        <taxon>Viridiplantae</taxon>
        <taxon>Streptophyta</taxon>
        <taxon>Embryophyta</taxon>
        <taxon>Tracheophyta</taxon>
        <taxon>Spermatophyta</taxon>
        <taxon>Magnoliopsida</taxon>
        <taxon>eudicotyledons</taxon>
        <taxon>Gunneridae</taxon>
        <taxon>Pentapetalae</taxon>
        <taxon>rosids</taxon>
        <taxon>fabids</taxon>
        <taxon>Malpighiales</taxon>
        <taxon>Euphorbiaceae</taxon>
        <taxon>Acalyphoideae</taxon>
        <taxon>Acalypheae</taxon>
        <taxon>Ricinus</taxon>
    </lineage>
</organism>
<protein>
    <submittedName>
        <fullName evidence="1">Uncharacterized protein</fullName>
    </submittedName>
</protein>
<sequence length="102" mass="10791">MIVAAICSQNSHAASCTRGTPVHVRGDVPGAISYDIYRQLHPVTVEKLAKMTASQQVTLLSANVLACELSDDGVDDPSAVLLGIPGGSMNYWVPARQVQRGD</sequence>
<reference evidence="2" key="1">
    <citation type="journal article" date="2010" name="Nat. Biotechnol.">
        <title>Draft genome sequence of the oilseed species Ricinus communis.</title>
        <authorList>
            <person name="Chan A.P."/>
            <person name="Crabtree J."/>
            <person name="Zhao Q."/>
            <person name="Lorenzi H."/>
            <person name="Orvis J."/>
            <person name="Puiu D."/>
            <person name="Melake-Berhan A."/>
            <person name="Jones K.M."/>
            <person name="Redman J."/>
            <person name="Chen G."/>
            <person name="Cahoon E.B."/>
            <person name="Gedil M."/>
            <person name="Stanke M."/>
            <person name="Haas B.J."/>
            <person name="Wortman J.R."/>
            <person name="Fraser-Liggett C.M."/>
            <person name="Ravel J."/>
            <person name="Rabinowicz P.D."/>
        </authorList>
    </citation>
    <scope>NUCLEOTIDE SEQUENCE [LARGE SCALE GENOMIC DNA]</scope>
    <source>
        <strain evidence="2">cv. Hale</strain>
    </source>
</reference>
<dbReference type="AlphaFoldDB" id="B9TPK3"/>
<accession>B9TPK3</accession>
<dbReference type="Proteomes" id="UP000008311">
    <property type="component" value="Unassembled WGS sequence"/>
</dbReference>
<dbReference type="InParanoid" id="B9TPK3"/>
<proteinExistence type="predicted"/>
<evidence type="ECO:0000313" key="1">
    <source>
        <dbReference type="EMBL" id="EEF22210.1"/>
    </source>
</evidence>
<dbReference type="EMBL" id="EQ995943">
    <property type="protein sequence ID" value="EEF22210.1"/>
    <property type="molecule type" value="Genomic_DNA"/>
</dbReference>
<gene>
    <name evidence="1" type="ORF">RCOM_2004720</name>
</gene>
<name>B9TPK3_RICCO</name>
<keyword evidence="2" id="KW-1185">Reference proteome</keyword>
<evidence type="ECO:0000313" key="2">
    <source>
        <dbReference type="Proteomes" id="UP000008311"/>
    </source>
</evidence>